<dbReference type="Pfam" id="PF05427">
    <property type="entry name" value="FIBP"/>
    <property type="match status" value="1"/>
</dbReference>
<dbReference type="InterPro" id="IPR008614">
    <property type="entry name" value="FIBP"/>
</dbReference>
<name>A0AAV2R787_MEGNR</name>
<organism evidence="1 2">
    <name type="scientific">Meganyctiphanes norvegica</name>
    <name type="common">Northern krill</name>
    <name type="synonym">Thysanopoda norvegica</name>
    <dbReference type="NCBI Taxonomy" id="48144"/>
    <lineage>
        <taxon>Eukaryota</taxon>
        <taxon>Metazoa</taxon>
        <taxon>Ecdysozoa</taxon>
        <taxon>Arthropoda</taxon>
        <taxon>Crustacea</taxon>
        <taxon>Multicrustacea</taxon>
        <taxon>Malacostraca</taxon>
        <taxon>Eumalacostraca</taxon>
        <taxon>Eucarida</taxon>
        <taxon>Euphausiacea</taxon>
        <taxon>Euphausiidae</taxon>
        <taxon>Meganyctiphanes</taxon>
    </lineage>
</organism>
<dbReference type="PANTHER" id="PTHR13223:SF2">
    <property type="entry name" value="ACIDIC FIBROBLAST GROWTH FACTOR INTRACELLULAR-BINDING PROTEIN"/>
    <property type="match status" value="1"/>
</dbReference>
<accession>A0AAV2R787</accession>
<proteinExistence type="predicted"/>
<evidence type="ECO:0000313" key="1">
    <source>
        <dbReference type="EMBL" id="CAL4119454.1"/>
    </source>
</evidence>
<evidence type="ECO:0008006" key="3">
    <source>
        <dbReference type="Google" id="ProtNLM"/>
    </source>
</evidence>
<dbReference type="EMBL" id="CAXKWB010017635">
    <property type="protein sequence ID" value="CAL4119454.1"/>
    <property type="molecule type" value="Genomic_DNA"/>
</dbReference>
<dbReference type="Proteomes" id="UP001497623">
    <property type="component" value="Unassembled WGS sequence"/>
</dbReference>
<comment type="caution">
    <text evidence="1">The sequence shown here is derived from an EMBL/GenBank/DDBJ whole genome shotgun (WGS) entry which is preliminary data.</text>
</comment>
<dbReference type="PANTHER" id="PTHR13223">
    <property type="entry name" value="ACIDIC FIBROBLAST GROWTH FACTOR INTRACELLULAR BINDING PROTEIN"/>
    <property type="match status" value="1"/>
</dbReference>
<reference evidence="1 2" key="1">
    <citation type="submission" date="2024-05" db="EMBL/GenBank/DDBJ databases">
        <authorList>
            <person name="Wallberg A."/>
        </authorList>
    </citation>
    <scope>NUCLEOTIDE SEQUENCE [LARGE SCALE GENOMIC DNA]</scope>
</reference>
<evidence type="ECO:0000313" key="2">
    <source>
        <dbReference type="Proteomes" id="UP001497623"/>
    </source>
</evidence>
<dbReference type="AlphaFoldDB" id="A0AAV2R787"/>
<protein>
    <recommendedName>
        <fullName evidence="3">Acidic fibroblast growth factor intracellular-binding protein</fullName>
    </recommendedName>
</protein>
<keyword evidence="2" id="KW-1185">Reference proteome</keyword>
<sequence>MIPEVDIFVGNYTIIDREVFELWVQGYSVNEAVSVLQHRGELGGWDQCLDLLTSDTCDHYRCFGMLEKLLLQPCKLAEEWTFQMDPSVQKMVIEKYYDIDDVVIREIIGKKLTGRTRKDLDDVSEKTGVLLRSCRRQFDNVKRIFKLVDELPGSIVSNIQCHFLLPLELAKKYAAIVFLIDNRFETSKRKLNYLSFEDFFHCAWTMMSKWTAVTSMPHSPDDTDLDRDFLMDLRDLKALLDREKEHRNVTLSHLRGKIPDRMCSEVETNFKGYSRGLINIACSLNNSRDLRDFFVDTVEKIVDPCKQARWKSSELETFLQVYSETGSGLDIMGSDPSLRITWERYISTMRVCVCQLYHS</sequence>
<gene>
    <name evidence="1" type="ORF">MNOR_LOCUS21680</name>
</gene>
<dbReference type="GO" id="GO:0005634">
    <property type="term" value="C:nucleus"/>
    <property type="evidence" value="ECO:0007669"/>
    <property type="project" value="TreeGrafter"/>
</dbReference>